<comment type="subcellular location">
    <subcellularLocation>
        <location evidence="1">Membrane</location>
        <topology evidence="1">Multi-pass membrane protein</topology>
    </subcellularLocation>
</comment>
<dbReference type="Pfam" id="PF01040">
    <property type="entry name" value="UbiA"/>
    <property type="match status" value="1"/>
</dbReference>
<protein>
    <recommendedName>
        <fullName evidence="9">Ubiquinone biosynthesis protein UbiA</fullName>
    </recommendedName>
</protein>
<dbReference type="Proteomes" id="UP001501612">
    <property type="component" value="Unassembled WGS sequence"/>
</dbReference>
<evidence type="ECO:0000256" key="4">
    <source>
        <dbReference type="ARBA" id="ARBA00023136"/>
    </source>
</evidence>
<evidence type="ECO:0008006" key="9">
    <source>
        <dbReference type="Google" id="ProtNLM"/>
    </source>
</evidence>
<keyword evidence="2 6" id="KW-0812">Transmembrane</keyword>
<sequence length="378" mass="38366">MGGQQQSGGADETTPGRSASGTPATGAEPDARATARAEKRAQRQRRQEERRRRWARGATPATTEPGAAEPGATEPGAVEAEPAAVAAGGGGTAVLTRPRAAGDGDTDTVGSGTPRPGGPDDVAPATSAPVVPARGPAALWQLVLTAHPRQAVVTGAALAGAAALAGRPAEEIGLLGATALVGQGLLGWHNDLVDRDRDAAAIAAARDRGDETRRRRKPIAEGRLEPGTVWYAFVLGLLLLVPLSISNGVLAGASYLVAWAVGLLGNISLRGGWFSWVPWAASFALYPAVLAYAAPPGTEQGGPPQPALVAIAAGLGVVVHVLRALPGLVDDHREGRRHLPLRVALRTGAPRLLGLAGVLGVGLVIALVTVAAQQGLVR</sequence>
<organism evidence="7 8">
    <name type="scientific">Nocardioides lentus</name>
    <dbReference type="NCBI Taxonomy" id="338077"/>
    <lineage>
        <taxon>Bacteria</taxon>
        <taxon>Bacillati</taxon>
        <taxon>Actinomycetota</taxon>
        <taxon>Actinomycetes</taxon>
        <taxon>Propionibacteriales</taxon>
        <taxon>Nocardioidaceae</taxon>
        <taxon>Nocardioides</taxon>
    </lineage>
</organism>
<evidence type="ECO:0000256" key="1">
    <source>
        <dbReference type="ARBA" id="ARBA00004141"/>
    </source>
</evidence>
<keyword evidence="3 6" id="KW-1133">Transmembrane helix</keyword>
<evidence type="ECO:0000256" key="3">
    <source>
        <dbReference type="ARBA" id="ARBA00022989"/>
    </source>
</evidence>
<dbReference type="RefSeq" id="WP_344006208.1">
    <property type="nucleotide sequence ID" value="NZ_BAAAMY010000004.1"/>
</dbReference>
<feature type="compositionally biased region" description="Low complexity" evidence="5">
    <location>
        <begin position="56"/>
        <end position="86"/>
    </location>
</feature>
<evidence type="ECO:0000256" key="6">
    <source>
        <dbReference type="SAM" id="Phobius"/>
    </source>
</evidence>
<evidence type="ECO:0000313" key="8">
    <source>
        <dbReference type="Proteomes" id="UP001501612"/>
    </source>
</evidence>
<feature type="transmembrane region" description="Helical" evidence="6">
    <location>
        <begin position="276"/>
        <end position="295"/>
    </location>
</feature>
<feature type="compositionally biased region" description="Basic and acidic residues" evidence="5">
    <location>
        <begin position="29"/>
        <end position="51"/>
    </location>
</feature>
<reference evidence="7 8" key="1">
    <citation type="journal article" date="2019" name="Int. J. Syst. Evol. Microbiol.">
        <title>The Global Catalogue of Microorganisms (GCM) 10K type strain sequencing project: providing services to taxonomists for standard genome sequencing and annotation.</title>
        <authorList>
            <consortium name="The Broad Institute Genomics Platform"/>
            <consortium name="The Broad Institute Genome Sequencing Center for Infectious Disease"/>
            <person name="Wu L."/>
            <person name="Ma J."/>
        </authorList>
    </citation>
    <scope>NUCLEOTIDE SEQUENCE [LARGE SCALE GENOMIC DNA]</scope>
    <source>
        <strain evidence="7 8">JCM 14046</strain>
    </source>
</reference>
<keyword evidence="8" id="KW-1185">Reference proteome</keyword>
<evidence type="ECO:0000313" key="7">
    <source>
        <dbReference type="EMBL" id="GAA1916556.1"/>
    </source>
</evidence>
<feature type="region of interest" description="Disordered" evidence="5">
    <location>
        <begin position="1"/>
        <end position="125"/>
    </location>
</feature>
<dbReference type="InterPro" id="IPR000537">
    <property type="entry name" value="UbiA_prenyltransferase"/>
</dbReference>
<dbReference type="EMBL" id="BAAAMY010000004">
    <property type="protein sequence ID" value="GAA1916556.1"/>
    <property type="molecule type" value="Genomic_DNA"/>
</dbReference>
<dbReference type="Gene3D" id="1.10.357.140">
    <property type="entry name" value="UbiA prenyltransferase"/>
    <property type="match status" value="1"/>
</dbReference>
<accession>A0ABN2PBM8</accession>
<evidence type="ECO:0000256" key="5">
    <source>
        <dbReference type="SAM" id="MobiDB-lite"/>
    </source>
</evidence>
<feature type="transmembrane region" description="Helical" evidence="6">
    <location>
        <begin position="307"/>
        <end position="329"/>
    </location>
</feature>
<proteinExistence type="predicted"/>
<gene>
    <name evidence="7" type="ORF">GCM10009737_17520</name>
</gene>
<evidence type="ECO:0000256" key="2">
    <source>
        <dbReference type="ARBA" id="ARBA00022692"/>
    </source>
</evidence>
<dbReference type="InterPro" id="IPR044878">
    <property type="entry name" value="UbiA_sf"/>
</dbReference>
<comment type="caution">
    <text evidence="7">The sequence shown here is derived from an EMBL/GenBank/DDBJ whole genome shotgun (WGS) entry which is preliminary data.</text>
</comment>
<feature type="transmembrane region" description="Helical" evidence="6">
    <location>
        <begin position="350"/>
        <end position="372"/>
    </location>
</feature>
<feature type="compositionally biased region" description="Low complexity" evidence="5">
    <location>
        <begin position="107"/>
        <end position="125"/>
    </location>
</feature>
<name>A0ABN2PBM8_9ACTN</name>
<keyword evidence="4 6" id="KW-0472">Membrane</keyword>
<feature type="transmembrane region" description="Helical" evidence="6">
    <location>
        <begin position="224"/>
        <end position="243"/>
    </location>
</feature>